<dbReference type="Proteomes" id="UP001180487">
    <property type="component" value="Unassembled WGS sequence"/>
</dbReference>
<comment type="caution">
    <text evidence="1">The sequence shown here is derived from an EMBL/GenBank/DDBJ whole genome shotgun (WGS) entry which is preliminary data.</text>
</comment>
<name>A0ABU2C841_9BURK</name>
<accession>A0ABU2C841</accession>
<evidence type="ECO:0000313" key="1">
    <source>
        <dbReference type="EMBL" id="MDR7377499.1"/>
    </source>
</evidence>
<protein>
    <submittedName>
        <fullName evidence="1">Kynurenine formamidase</fullName>
    </submittedName>
</protein>
<dbReference type="RefSeq" id="WP_310373155.1">
    <property type="nucleotide sequence ID" value="NZ_JAVDXT010000002.1"/>
</dbReference>
<reference evidence="1 2" key="1">
    <citation type="submission" date="2023-07" db="EMBL/GenBank/DDBJ databases">
        <title>Sorghum-associated microbial communities from plants grown in Nebraska, USA.</title>
        <authorList>
            <person name="Schachtman D."/>
        </authorList>
    </citation>
    <scope>NUCLEOTIDE SEQUENCE [LARGE SCALE GENOMIC DNA]</scope>
    <source>
        <strain evidence="1 2">BE313</strain>
    </source>
</reference>
<sequence>MPRSFIDISMHLENHVPSDPPGLGPKIHYIDHQTSYPDMAQFFPGLQKQDMPDGEAWAVEDVQLNTHNGTHLDAPWHFASTMDGGQRAITVDEVDLNWCFQPGVKLDFRHFPDGYVVQAADVEAELARIGHSLQPLEIVLVNTSASAAHGTPAYTRSGCGMGREATLYLLERGVRLTGTDAWSWDAPFPQTAQRYAESSDAGIIWEGHKAGREIGYCHLEKLHNLAALPAHGFYVSCFPVKIRAASAGWTRAVAIFDPALQASAP</sequence>
<gene>
    <name evidence="1" type="ORF">J2X19_002178</name>
</gene>
<dbReference type="InterPro" id="IPR007325">
    <property type="entry name" value="KFase/CYL"/>
</dbReference>
<dbReference type="Pfam" id="PF04199">
    <property type="entry name" value="Cyclase"/>
    <property type="match status" value="1"/>
</dbReference>
<dbReference type="PANTHER" id="PTHR43564:SF2">
    <property type="entry name" value="BLR6059 PROTEIN"/>
    <property type="match status" value="1"/>
</dbReference>
<dbReference type="SUPFAM" id="SSF102198">
    <property type="entry name" value="Putative cyclase"/>
    <property type="match status" value="1"/>
</dbReference>
<keyword evidence="2" id="KW-1185">Reference proteome</keyword>
<dbReference type="EMBL" id="JAVDXT010000002">
    <property type="protein sequence ID" value="MDR7377499.1"/>
    <property type="molecule type" value="Genomic_DNA"/>
</dbReference>
<organism evidence="1 2">
    <name type="scientific">Rhodoferax ferrireducens</name>
    <dbReference type="NCBI Taxonomy" id="192843"/>
    <lineage>
        <taxon>Bacteria</taxon>
        <taxon>Pseudomonadati</taxon>
        <taxon>Pseudomonadota</taxon>
        <taxon>Betaproteobacteria</taxon>
        <taxon>Burkholderiales</taxon>
        <taxon>Comamonadaceae</taxon>
        <taxon>Rhodoferax</taxon>
    </lineage>
</organism>
<dbReference type="Gene3D" id="3.50.30.50">
    <property type="entry name" value="Putative cyclase"/>
    <property type="match status" value="1"/>
</dbReference>
<dbReference type="InterPro" id="IPR037175">
    <property type="entry name" value="KFase_sf"/>
</dbReference>
<proteinExistence type="predicted"/>
<dbReference type="PANTHER" id="PTHR43564">
    <property type="entry name" value="KYNURENINE FORMAMIDASE-LIKE PROTEIN"/>
    <property type="match status" value="1"/>
</dbReference>
<evidence type="ECO:0000313" key="2">
    <source>
        <dbReference type="Proteomes" id="UP001180487"/>
    </source>
</evidence>